<protein>
    <submittedName>
        <fullName evidence="8">L-2,4-diaminobutyrate decarboxylase</fullName>
    </submittedName>
</protein>
<dbReference type="PANTHER" id="PTHR45677:SF8">
    <property type="entry name" value="CYSTEINE SULFINIC ACID DECARBOXYLASE"/>
    <property type="match status" value="1"/>
</dbReference>
<evidence type="ECO:0000256" key="2">
    <source>
        <dbReference type="ARBA" id="ARBA00009533"/>
    </source>
</evidence>
<sequence>MTAVVPGRPAPDGLRGSGRHDLADLVALSLDALAAGREARGGPVPAGDPRQVTADVDAALTGGVLPQDGIGERAALVGLVSTVAAGAADPADPRCAAHLHCPPLPVAVAADLAASALNQSLDSWDQAPAATVLEDRVVAALAELAGLPGGGGVVTTGGTGSTYTALLLARDAAPGPVRLYAGAAAHFSVERAAHLLGLPAVVAVPSAADRALDLAALAALLRDAPAGERPVVVATAGTTDLGTIDPLPAVAALVRRHAGWLHVDAAYGGGLLFSGRRRHLLAGLEQADSVSLDLHKFGWQPAAAGVLLTRDAAAFAPLARRAAYLNPADDEAAGYPSLLGRSLRTTRRADVLKIAVTLRALGRTGLGAMVDACCDLAAYAAARVQAEPRLELAAAPVLSTVVFRHRGGDAVNGGLRRRLLREGRAVVGRTELDGRVHLKLTLLNPAATPAGVDALLDLVLAAGSAEEAAA</sequence>
<dbReference type="OrthoDB" id="3335676at2"/>
<evidence type="ECO:0000313" key="9">
    <source>
        <dbReference type="Proteomes" id="UP000198403"/>
    </source>
</evidence>
<evidence type="ECO:0000256" key="3">
    <source>
        <dbReference type="ARBA" id="ARBA00022793"/>
    </source>
</evidence>
<dbReference type="InterPro" id="IPR002129">
    <property type="entry name" value="PyrdxlP-dep_de-COase"/>
</dbReference>
<accession>A0A238Y0B4</accession>
<dbReference type="AlphaFoldDB" id="A0A238Y0B4"/>
<dbReference type="Gene3D" id="3.90.1150.170">
    <property type="match status" value="1"/>
</dbReference>
<name>A0A238Y0B4_9ACTN</name>
<evidence type="ECO:0000256" key="6">
    <source>
        <dbReference type="PIRSR" id="PIRSR602129-50"/>
    </source>
</evidence>
<dbReference type="GO" id="GO:0019752">
    <property type="term" value="P:carboxylic acid metabolic process"/>
    <property type="evidence" value="ECO:0007669"/>
    <property type="project" value="InterPro"/>
</dbReference>
<evidence type="ECO:0000256" key="7">
    <source>
        <dbReference type="RuleBase" id="RU000382"/>
    </source>
</evidence>
<dbReference type="Gene3D" id="3.90.1150.10">
    <property type="entry name" value="Aspartate Aminotransferase, domain 1"/>
    <property type="match status" value="1"/>
</dbReference>
<dbReference type="GO" id="GO:0004058">
    <property type="term" value="F:aromatic-L-amino-acid decarboxylase activity"/>
    <property type="evidence" value="ECO:0007669"/>
    <property type="project" value="UniProtKB-ARBA"/>
</dbReference>
<dbReference type="Pfam" id="PF00282">
    <property type="entry name" value="Pyridoxal_deC"/>
    <property type="match status" value="1"/>
</dbReference>
<evidence type="ECO:0000256" key="5">
    <source>
        <dbReference type="ARBA" id="ARBA00023239"/>
    </source>
</evidence>
<dbReference type="Proteomes" id="UP000198403">
    <property type="component" value="Unassembled WGS sequence"/>
</dbReference>
<proteinExistence type="inferred from homology"/>
<evidence type="ECO:0000256" key="1">
    <source>
        <dbReference type="ARBA" id="ARBA00001933"/>
    </source>
</evidence>
<dbReference type="Gene3D" id="3.40.640.10">
    <property type="entry name" value="Type I PLP-dependent aspartate aminotransferase-like (Major domain)"/>
    <property type="match status" value="1"/>
</dbReference>
<keyword evidence="4 6" id="KW-0663">Pyridoxal phosphate</keyword>
<gene>
    <name evidence="8" type="ORF">SAMN06272737_11710</name>
</gene>
<dbReference type="GO" id="GO:0030170">
    <property type="term" value="F:pyridoxal phosphate binding"/>
    <property type="evidence" value="ECO:0007669"/>
    <property type="project" value="InterPro"/>
</dbReference>
<dbReference type="RefSeq" id="WP_089337425.1">
    <property type="nucleotide sequence ID" value="NZ_FZNO01000017.1"/>
</dbReference>
<organism evidence="8 9">
    <name type="scientific">Blastococcus mobilis</name>
    <dbReference type="NCBI Taxonomy" id="1938746"/>
    <lineage>
        <taxon>Bacteria</taxon>
        <taxon>Bacillati</taxon>
        <taxon>Actinomycetota</taxon>
        <taxon>Actinomycetes</taxon>
        <taxon>Geodermatophilales</taxon>
        <taxon>Geodermatophilaceae</taxon>
        <taxon>Blastococcus</taxon>
    </lineage>
</organism>
<dbReference type="GO" id="GO:0005737">
    <property type="term" value="C:cytoplasm"/>
    <property type="evidence" value="ECO:0007669"/>
    <property type="project" value="TreeGrafter"/>
</dbReference>
<keyword evidence="5 7" id="KW-0456">Lyase</keyword>
<dbReference type="SUPFAM" id="SSF53383">
    <property type="entry name" value="PLP-dependent transferases"/>
    <property type="match status" value="1"/>
</dbReference>
<feature type="modified residue" description="N6-(pyridoxal phosphate)lysine" evidence="6">
    <location>
        <position position="296"/>
    </location>
</feature>
<dbReference type="InterPro" id="IPR015421">
    <property type="entry name" value="PyrdxlP-dep_Trfase_major"/>
</dbReference>
<dbReference type="PANTHER" id="PTHR45677">
    <property type="entry name" value="GLUTAMATE DECARBOXYLASE-RELATED"/>
    <property type="match status" value="1"/>
</dbReference>
<evidence type="ECO:0000313" key="8">
    <source>
        <dbReference type="EMBL" id="SNR64665.1"/>
    </source>
</evidence>
<keyword evidence="9" id="KW-1185">Reference proteome</keyword>
<evidence type="ECO:0000256" key="4">
    <source>
        <dbReference type="ARBA" id="ARBA00022898"/>
    </source>
</evidence>
<reference evidence="8 9" key="1">
    <citation type="submission" date="2017-06" db="EMBL/GenBank/DDBJ databases">
        <authorList>
            <person name="Kim H.J."/>
            <person name="Triplett B.A."/>
        </authorList>
    </citation>
    <scope>NUCLEOTIDE SEQUENCE [LARGE SCALE GENOMIC DNA]</scope>
    <source>
        <strain evidence="8 9">DSM 44272</strain>
    </source>
</reference>
<keyword evidence="3" id="KW-0210">Decarboxylase</keyword>
<comment type="similarity">
    <text evidence="2 7">Belongs to the group II decarboxylase family.</text>
</comment>
<dbReference type="InterPro" id="IPR015422">
    <property type="entry name" value="PyrdxlP-dep_Trfase_small"/>
</dbReference>
<dbReference type="InterPro" id="IPR015424">
    <property type="entry name" value="PyrdxlP-dep_Trfase"/>
</dbReference>
<dbReference type="EMBL" id="FZNO01000017">
    <property type="protein sequence ID" value="SNR64665.1"/>
    <property type="molecule type" value="Genomic_DNA"/>
</dbReference>
<comment type="cofactor">
    <cofactor evidence="1 6 7">
        <name>pyridoxal 5'-phosphate</name>
        <dbReference type="ChEBI" id="CHEBI:597326"/>
    </cofactor>
</comment>